<protein>
    <submittedName>
        <fullName evidence="1">Uncharacterized protein</fullName>
    </submittedName>
</protein>
<dbReference type="AlphaFoldDB" id="A0A8C7VVL2"/>
<sequence length="96" mass="10600">TVSLMVLMSAFSSHCRQYLWLHCCSRSSSCSHLSVSVVSPLLLFISLATYMHPGPVPALCITGVLLTYYVQGDLKIKLVNYHDVGIRKAVAMLWGI</sequence>
<organism evidence="1 2">
    <name type="scientific">Oncorhynchus mykiss</name>
    <name type="common">Rainbow trout</name>
    <name type="synonym">Salmo gairdneri</name>
    <dbReference type="NCBI Taxonomy" id="8022"/>
    <lineage>
        <taxon>Eukaryota</taxon>
        <taxon>Metazoa</taxon>
        <taxon>Chordata</taxon>
        <taxon>Craniata</taxon>
        <taxon>Vertebrata</taxon>
        <taxon>Euteleostomi</taxon>
        <taxon>Actinopterygii</taxon>
        <taxon>Neopterygii</taxon>
        <taxon>Teleostei</taxon>
        <taxon>Protacanthopterygii</taxon>
        <taxon>Salmoniformes</taxon>
        <taxon>Salmonidae</taxon>
        <taxon>Salmoninae</taxon>
        <taxon>Oncorhynchus</taxon>
    </lineage>
</organism>
<evidence type="ECO:0000313" key="2">
    <source>
        <dbReference type="Proteomes" id="UP000694395"/>
    </source>
</evidence>
<evidence type="ECO:0000313" key="1">
    <source>
        <dbReference type="Ensembl" id="ENSOMYP00000054093.1"/>
    </source>
</evidence>
<dbReference type="Proteomes" id="UP000694395">
    <property type="component" value="Chromosome 10"/>
</dbReference>
<dbReference type="Ensembl" id="ENSOMYT00000058890.2">
    <property type="protein sequence ID" value="ENSOMYP00000054093.1"/>
    <property type="gene ID" value="ENSOMYG00000024827.2"/>
</dbReference>
<reference evidence="1" key="2">
    <citation type="submission" date="2025-08" db="UniProtKB">
        <authorList>
            <consortium name="Ensembl"/>
        </authorList>
    </citation>
    <scope>IDENTIFICATION</scope>
</reference>
<proteinExistence type="predicted"/>
<accession>A0A8C7VVL2</accession>
<reference evidence="1" key="3">
    <citation type="submission" date="2025-09" db="UniProtKB">
        <authorList>
            <consortium name="Ensembl"/>
        </authorList>
    </citation>
    <scope>IDENTIFICATION</scope>
</reference>
<reference evidence="1" key="1">
    <citation type="submission" date="2020-07" db="EMBL/GenBank/DDBJ databases">
        <title>A long reads based de novo assembly of the rainbow trout Arlee double haploid line genome.</title>
        <authorList>
            <person name="Gao G."/>
            <person name="Palti Y."/>
        </authorList>
    </citation>
    <scope>NUCLEOTIDE SEQUENCE [LARGE SCALE GENOMIC DNA]</scope>
</reference>
<name>A0A8C7VVL2_ONCMY</name>
<keyword evidence="2" id="KW-1185">Reference proteome</keyword>